<organism evidence="5 6">
    <name type="scientific">Subdoligranulum variabile</name>
    <dbReference type="NCBI Taxonomy" id="214851"/>
    <lineage>
        <taxon>Bacteria</taxon>
        <taxon>Bacillati</taxon>
        <taxon>Bacillota</taxon>
        <taxon>Clostridia</taxon>
        <taxon>Eubacteriales</taxon>
        <taxon>Oscillospiraceae</taxon>
        <taxon>Subdoligranulum</taxon>
    </lineage>
</organism>
<keyword evidence="1" id="KW-0805">Transcription regulation</keyword>
<dbReference type="GO" id="GO:0003700">
    <property type="term" value="F:DNA-binding transcription factor activity"/>
    <property type="evidence" value="ECO:0007669"/>
    <property type="project" value="InterPro"/>
</dbReference>
<dbReference type="InterPro" id="IPR009057">
    <property type="entry name" value="Homeodomain-like_sf"/>
</dbReference>
<keyword evidence="3" id="KW-0804">Transcription</keyword>
<proteinExistence type="predicted"/>
<dbReference type="InterPro" id="IPR014710">
    <property type="entry name" value="RmlC-like_jellyroll"/>
</dbReference>
<evidence type="ECO:0000256" key="1">
    <source>
        <dbReference type="ARBA" id="ARBA00023015"/>
    </source>
</evidence>
<evidence type="ECO:0000256" key="2">
    <source>
        <dbReference type="ARBA" id="ARBA00023125"/>
    </source>
</evidence>
<dbReference type="SMART" id="SM00342">
    <property type="entry name" value="HTH_ARAC"/>
    <property type="match status" value="1"/>
</dbReference>
<dbReference type="PROSITE" id="PS01124">
    <property type="entry name" value="HTH_ARAC_FAMILY_2"/>
    <property type="match status" value="1"/>
</dbReference>
<protein>
    <submittedName>
        <fullName evidence="5">AraC family transcriptional regulator</fullName>
    </submittedName>
</protein>
<feature type="domain" description="HTH araC/xylS-type" evidence="4">
    <location>
        <begin position="196"/>
        <end position="294"/>
    </location>
</feature>
<dbReference type="PRINTS" id="PR00032">
    <property type="entry name" value="HTHARAC"/>
</dbReference>
<dbReference type="Gene3D" id="1.10.10.60">
    <property type="entry name" value="Homeodomain-like"/>
    <property type="match status" value="2"/>
</dbReference>
<dbReference type="InterPro" id="IPR020449">
    <property type="entry name" value="Tscrpt_reg_AraC-type_HTH"/>
</dbReference>
<name>A0A943D6G2_9FIRM</name>
<dbReference type="SUPFAM" id="SSF46689">
    <property type="entry name" value="Homeodomain-like"/>
    <property type="match status" value="2"/>
</dbReference>
<dbReference type="Pfam" id="PF12833">
    <property type="entry name" value="HTH_18"/>
    <property type="match status" value="1"/>
</dbReference>
<sequence>MALSVCRTVIDDFARELLKHGTAAFPIACYHDDLQTEPVPWHWHEELEVLVVSEGTILATAAGEKYRLEKGEGLFINAGVLHGDWPLNAGPCRLHSMVFHPRLVGGSPDSVFWQKYLQPLLTDPSRPCAVLRPGVEWQREAMNQMERAFRAVVNEQPGYEFKARAALSEMLFQLVGHAPAVQALPKKALRSADRIKTMLQFIQEHYAEDVSVEQIAASAAISPSECLRCFHDMIGTTPNQYLRDQRTQRAAELLCGTGLQVSEIAAQCGFQDASYFARAFRQVYGCGPTEYRRKARRAGAV</sequence>
<comment type="caution">
    <text evidence="5">The sequence shown here is derived from an EMBL/GenBank/DDBJ whole genome shotgun (WGS) entry which is preliminary data.</text>
</comment>
<evidence type="ECO:0000313" key="5">
    <source>
        <dbReference type="EMBL" id="MBS5331090.1"/>
    </source>
</evidence>
<dbReference type="CDD" id="cd02208">
    <property type="entry name" value="cupin_RmlC-like"/>
    <property type="match status" value="1"/>
</dbReference>
<dbReference type="Proteomes" id="UP000759273">
    <property type="component" value="Unassembled WGS sequence"/>
</dbReference>
<dbReference type="Gene3D" id="2.60.120.10">
    <property type="entry name" value="Jelly Rolls"/>
    <property type="match status" value="1"/>
</dbReference>
<dbReference type="AlphaFoldDB" id="A0A943D6G2"/>
<evidence type="ECO:0000256" key="3">
    <source>
        <dbReference type="ARBA" id="ARBA00023163"/>
    </source>
</evidence>
<dbReference type="SUPFAM" id="SSF51215">
    <property type="entry name" value="Regulatory protein AraC"/>
    <property type="match status" value="1"/>
</dbReference>
<gene>
    <name evidence="5" type="ORF">KHY36_01000</name>
</gene>
<dbReference type="EMBL" id="JAGZGG010000002">
    <property type="protein sequence ID" value="MBS5331090.1"/>
    <property type="molecule type" value="Genomic_DNA"/>
</dbReference>
<dbReference type="GO" id="GO:0043565">
    <property type="term" value="F:sequence-specific DNA binding"/>
    <property type="evidence" value="ECO:0007669"/>
    <property type="project" value="InterPro"/>
</dbReference>
<dbReference type="PANTHER" id="PTHR43280:SF28">
    <property type="entry name" value="HTH-TYPE TRANSCRIPTIONAL ACTIVATOR RHAS"/>
    <property type="match status" value="1"/>
</dbReference>
<reference evidence="5" key="1">
    <citation type="submission" date="2021-02" db="EMBL/GenBank/DDBJ databases">
        <title>Infant gut strain persistence is associated with maternal origin, phylogeny, and functional potential including surface adhesion and iron acquisition.</title>
        <authorList>
            <person name="Lou Y.C."/>
        </authorList>
    </citation>
    <scope>NUCLEOTIDE SEQUENCE</scope>
    <source>
        <strain evidence="5">L3_101_000M1_dasL3_101_000M1_concoct_87</strain>
    </source>
</reference>
<dbReference type="InterPro" id="IPR003313">
    <property type="entry name" value="AraC-bd"/>
</dbReference>
<dbReference type="InterPro" id="IPR018060">
    <property type="entry name" value="HTH_AraC"/>
</dbReference>
<dbReference type="InterPro" id="IPR037923">
    <property type="entry name" value="HTH-like"/>
</dbReference>
<evidence type="ECO:0000259" key="4">
    <source>
        <dbReference type="PROSITE" id="PS01124"/>
    </source>
</evidence>
<dbReference type="PANTHER" id="PTHR43280">
    <property type="entry name" value="ARAC-FAMILY TRANSCRIPTIONAL REGULATOR"/>
    <property type="match status" value="1"/>
</dbReference>
<evidence type="ECO:0000313" key="6">
    <source>
        <dbReference type="Proteomes" id="UP000759273"/>
    </source>
</evidence>
<accession>A0A943D6G2</accession>
<keyword evidence="2" id="KW-0238">DNA-binding</keyword>
<dbReference type="Pfam" id="PF02311">
    <property type="entry name" value="AraC_binding"/>
    <property type="match status" value="1"/>
</dbReference>